<dbReference type="GO" id="GO:0004497">
    <property type="term" value="F:monooxygenase activity"/>
    <property type="evidence" value="ECO:0007669"/>
    <property type="project" value="UniProtKB-KW"/>
</dbReference>
<evidence type="ECO:0000256" key="11">
    <source>
        <dbReference type="ARBA" id="ARBA00023004"/>
    </source>
</evidence>
<protein>
    <submittedName>
        <fullName evidence="15">CLUMA_CG011124, isoform A</fullName>
    </submittedName>
</protein>
<evidence type="ECO:0000313" key="16">
    <source>
        <dbReference type="Proteomes" id="UP000183832"/>
    </source>
</evidence>
<keyword evidence="12" id="KW-0503">Monooxygenase</keyword>
<keyword evidence="16" id="KW-1185">Reference proteome</keyword>
<evidence type="ECO:0000256" key="12">
    <source>
        <dbReference type="ARBA" id="ARBA00023033"/>
    </source>
</evidence>
<dbReference type="PRINTS" id="PR00385">
    <property type="entry name" value="P450"/>
</dbReference>
<keyword evidence="7 14" id="KW-0479">Metal-binding</keyword>
<dbReference type="PANTHER" id="PTHR24291">
    <property type="entry name" value="CYTOCHROME P450 FAMILY 4"/>
    <property type="match status" value="1"/>
</dbReference>
<dbReference type="InterPro" id="IPR050196">
    <property type="entry name" value="Cytochrome_P450_Monoox"/>
</dbReference>
<dbReference type="SUPFAM" id="SSF48264">
    <property type="entry name" value="Cytochrome P450"/>
    <property type="match status" value="1"/>
</dbReference>
<dbReference type="Gene3D" id="1.10.630.10">
    <property type="entry name" value="Cytochrome P450"/>
    <property type="match status" value="1"/>
</dbReference>
<accession>A0A1J1IBY6</accession>
<organism evidence="15 16">
    <name type="scientific">Clunio marinus</name>
    <dbReference type="NCBI Taxonomy" id="568069"/>
    <lineage>
        <taxon>Eukaryota</taxon>
        <taxon>Metazoa</taxon>
        <taxon>Ecdysozoa</taxon>
        <taxon>Arthropoda</taxon>
        <taxon>Hexapoda</taxon>
        <taxon>Insecta</taxon>
        <taxon>Pterygota</taxon>
        <taxon>Neoptera</taxon>
        <taxon>Endopterygota</taxon>
        <taxon>Diptera</taxon>
        <taxon>Nematocera</taxon>
        <taxon>Chironomoidea</taxon>
        <taxon>Chironomidae</taxon>
        <taxon>Clunio</taxon>
    </lineage>
</organism>
<keyword evidence="13" id="KW-0472">Membrane</keyword>
<evidence type="ECO:0000256" key="10">
    <source>
        <dbReference type="ARBA" id="ARBA00023002"/>
    </source>
</evidence>
<comment type="subcellular location">
    <subcellularLocation>
        <location evidence="4">Endoplasmic reticulum membrane</location>
        <topology evidence="4">Peripheral membrane protein</topology>
    </subcellularLocation>
    <subcellularLocation>
        <location evidence="3">Microsome membrane</location>
        <topology evidence="3">Peripheral membrane protein</topology>
    </subcellularLocation>
</comment>
<evidence type="ECO:0000256" key="14">
    <source>
        <dbReference type="PIRSR" id="PIRSR602401-1"/>
    </source>
</evidence>
<comment type="function">
    <text evidence="2">May be involved in the metabolism of insect hormones and in the breakdown of synthetic insecticides.</text>
</comment>
<evidence type="ECO:0000256" key="13">
    <source>
        <dbReference type="ARBA" id="ARBA00023136"/>
    </source>
</evidence>
<evidence type="ECO:0000313" key="15">
    <source>
        <dbReference type="EMBL" id="CRK97744.1"/>
    </source>
</evidence>
<dbReference type="OrthoDB" id="1470350at2759"/>
<evidence type="ECO:0000256" key="7">
    <source>
        <dbReference type="ARBA" id="ARBA00022723"/>
    </source>
</evidence>
<evidence type="ECO:0000256" key="1">
    <source>
        <dbReference type="ARBA" id="ARBA00001971"/>
    </source>
</evidence>
<dbReference type="EMBL" id="CVRI01000047">
    <property type="protein sequence ID" value="CRK97744.1"/>
    <property type="molecule type" value="Genomic_DNA"/>
</dbReference>
<dbReference type="PANTHER" id="PTHR24291:SF189">
    <property type="entry name" value="CYTOCHROME P450 4C3-RELATED"/>
    <property type="match status" value="1"/>
</dbReference>
<dbReference type="GO" id="GO:0020037">
    <property type="term" value="F:heme binding"/>
    <property type="evidence" value="ECO:0007669"/>
    <property type="project" value="InterPro"/>
</dbReference>
<dbReference type="Proteomes" id="UP000183832">
    <property type="component" value="Unassembled WGS sequence"/>
</dbReference>
<keyword evidence="9" id="KW-0492">Microsome</keyword>
<comment type="cofactor">
    <cofactor evidence="1 14">
        <name>heme</name>
        <dbReference type="ChEBI" id="CHEBI:30413"/>
    </cofactor>
</comment>
<keyword evidence="8" id="KW-0256">Endoplasmic reticulum</keyword>
<feature type="binding site" description="axial binding residue" evidence="14">
    <location>
        <position position="440"/>
    </location>
    <ligand>
        <name>heme</name>
        <dbReference type="ChEBI" id="CHEBI:30413"/>
    </ligand>
    <ligandPart>
        <name>Fe</name>
        <dbReference type="ChEBI" id="CHEBI:18248"/>
    </ligandPart>
</feature>
<keyword evidence="6 14" id="KW-0349">Heme</keyword>
<evidence type="ECO:0000256" key="8">
    <source>
        <dbReference type="ARBA" id="ARBA00022824"/>
    </source>
</evidence>
<dbReference type="STRING" id="568069.A0A1J1IBY6"/>
<dbReference type="GO" id="GO:0016705">
    <property type="term" value="F:oxidoreductase activity, acting on paired donors, with incorporation or reduction of molecular oxygen"/>
    <property type="evidence" value="ECO:0007669"/>
    <property type="project" value="InterPro"/>
</dbReference>
<evidence type="ECO:0000256" key="3">
    <source>
        <dbReference type="ARBA" id="ARBA00004174"/>
    </source>
</evidence>
<keyword evidence="10" id="KW-0560">Oxidoreductase</keyword>
<dbReference type="PRINTS" id="PR00463">
    <property type="entry name" value="EP450I"/>
</dbReference>
<name>A0A1J1IBY6_9DIPT</name>
<sequence>MYESDLLLLIFLILLFAYLKSSFQSFIKYHQLFRKIKGPKTLPLGLIAYIFTANSEADRFQILQNLSKKYPNFYSLWFGSKYLFVTDDPNIAQKLLTYPQCVEKNFFMELFGFPNGLISLKSDRWKSERKLLNSSFSLPVLQSYIPIFDKSIRLGVKELQQKCDKGEFDIKHDVTFVVMNAVLNTTFGREISKDVIESIIKSTEKLLDIVWSRSMNPLLYYDSIYSLTSMKKQEDSHRRLIFKFIDEEWNELQNGSKSILESSFIHQLIKVSNDGRMYTKEEVNDHVGTMLVAAGDTTSTALNFLFLMLAMHENIQHRIVKEINEVFGELEDLIVDYEKLSELKYVEMVIKETLRLFSPATGIFREVKAEVDLGKIDSEIENLRLPQGTNLIINVFGLHRKKEIWGENAEAFNPENFLAEKMSERHNYCFLPFANGSRLCIGNRYAMIFMKLIVAHYVKNFHFSTSLKYEDVKVKAGITLGLIGDFSVAVTKRR</sequence>
<dbReference type="InterPro" id="IPR001128">
    <property type="entry name" value="Cyt_P450"/>
</dbReference>
<dbReference type="Pfam" id="PF00067">
    <property type="entry name" value="p450"/>
    <property type="match status" value="1"/>
</dbReference>
<dbReference type="InterPro" id="IPR002401">
    <property type="entry name" value="Cyt_P450_E_grp-I"/>
</dbReference>
<evidence type="ECO:0000256" key="4">
    <source>
        <dbReference type="ARBA" id="ARBA00004406"/>
    </source>
</evidence>
<dbReference type="GO" id="GO:0005506">
    <property type="term" value="F:iron ion binding"/>
    <property type="evidence" value="ECO:0007669"/>
    <property type="project" value="InterPro"/>
</dbReference>
<reference evidence="15 16" key="1">
    <citation type="submission" date="2015-04" db="EMBL/GenBank/DDBJ databases">
        <authorList>
            <person name="Syromyatnikov M.Y."/>
            <person name="Popov V.N."/>
        </authorList>
    </citation>
    <scope>NUCLEOTIDE SEQUENCE [LARGE SCALE GENOMIC DNA]</scope>
</reference>
<evidence type="ECO:0000256" key="6">
    <source>
        <dbReference type="ARBA" id="ARBA00022617"/>
    </source>
</evidence>
<dbReference type="InterPro" id="IPR036396">
    <property type="entry name" value="Cyt_P450_sf"/>
</dbReference>
<proteinExistence type="inferred from homology"/>
<gene>
    <name evidence="15" type="ORF">CLUMA_CG011124</name>
</gene>
<evidence type="ECO:0000256" key="2">
    <source>
        <dbReference type="ARBA" id="ARBA00003690"/>
    </source>
</evidence>
<keyword evidence="11 14" id="KW-0408">Iron</keyword>
<dbReference type="GO" id="GO:0005789">
    <property type="term" value="C:endoplasmic reticulum membrane"/>
    <property type="evidence" value="ECO:0007669"/>
    <property type="project" value="UniProtKB-SubCell"/>
</dbReference>
<evidence type="ECO:0000256" key="5">
    <source>
        <dbReference type="ARBA" id="ARBA00010617"/>
    </source>
</evidence>
<evidence type="ECO:0000256" key="9">
    <source>
        <dbReference type="ARBA" id="ARBA00022848"/>
    </source>
</evidence>
<dbReference type="AlphaFoldDB" id="A0A1J1IBY6"/>
<comment type="similarity">
    <text evidence="5">Belongs to the cytochrome P450 family.</text>
</comment>